<evidence type="ECO:0000313" key="3">
    <source>
        <dbReference type="EMBL" id="KAH0809945.1"/>
    </source>
</evidence>
<dbReference type="InterPro" id="IPR029071">
    <property type="entry name" value="Ubiquitin-like_domsf"/>
</dbReference>
<organism evidence="3 4">
    <name type="scientific">Tenebrio molitor</name>
    <name type="common">Yellow mealworm beetle</name>
    <dbReference type="NCBI Taxonomy" id="7067"/>
    <lineage>
        <taxon>Eukaryota</taxon>
        <taxon>Metazoa</taxon>
        <taxon>Ecdysozoa</taxon>
        <taxon>Arthropoda</taxon>
        <taxon>Hexapoda</taxon>
        <taxon>Insecta</taxon>
        <taxon>Pterygota</taxon>
        <taxon>Neoptera</taxon>
        <taxon>Endopterygota</taxon>
        <taxon>Coleoptera</taxon>
        <taxon>Polyphaga</taxon>
        <taxon>Cucujiformia</taxon>
        <taxon>Tenebrionidae</taxon>
        <taxon>Tenebrio</taxon>
    </lineage>
</organism>
<reference evidence="3" key="2">
    <citation type="submission" date="2021-08" db="EMBL/GenBank/DDBJ databases">
        <authorList>
            <person name="Eriksson T."/>
        </authorList>
    </citation>
    <scope>NUCLEOTIDE SEQUENCE</scope>
    <source>
        <strain evidence="3">Stoneville</strain>
        <tissue evidence="3">Whole head</tissue>
    </source>
</reference>
<keyword evidence="4" id="KW-1185">Reference proteome</keyword>
<dbReference type="EMBL" id="JABDTM020027814">
    <property type="protein sequence ID" value="KAH0809945.1"/>
    <property type="molecule type" value="Genomic_DNA"/>
</dbReference>
<dbReference type="PANTHER" id="PTHR15286:SF6">
    <property type="entry name" value="GH01133P"/>
    <property type="match status" value="1"/>
</dbReference>
<sequence length="498" mass="56645">MELKVWVEGIQRIVCGVTETTTCQDVVFALAHATGKSGRFTLIERWRSNERQLAPNENPLKILMKWGEYSNDVQFILQWNDGSKSQTPTSKSKSLSAANTPSSQSSAHITVESPQKNVETQKSLNFSSSHLTSSENVGVVKGVPHIKTVPLEVRESHTSSPNSSPKKSSYCGSDKSESPSQRIAPPYKDPPAPPPYRDPPPPVNHDKYKKNILQDSNKSQNEKDHRNKLQESVMYNTQYRELIALINYQREKLSNQQADLTKFDAEIVFWESKEREKQMQLEYIAQELLAVTNATKINQDQIQALNYVEEECEIVKQQEKTLKSEITLLRSKLANCETELLQCKNKIRLVMDELQLEQRALSRRNESRRQMEKSLMAEMERLQRDIELAKQSTELHHLTAETLKKEVNFGRSRYTVSIESLQVAALETAIIEKKKQVELLVAEMKEANLESLTIAPPEDLRTILEGPNKSGSTRKMIGSPRQLENAVPTNKNPHGVWV</sequence>
<feature type="compositionally biased region" description="Polar residues" evidence="1">
    <location>
        <begin position="97"/>
        <end position="121"/>
    </location>
</feature>
<dbReference type="SMART" id="SM00314">
    <property type="entry name" value="RA"/>
    <property type="match status" value="1"/>
</dbReference>
<gene>
    <name evidence="3" type="ORF">GEV33_012843</name>
</gene>
<dbReference type="InterPro" id="IPR033593">
    <property type="entry name" value="N-RASSF"/>
</dbReference>
<dbReference type="InterPro" id="IPR048945">
    <property type="entry name" value="RASSF8/10_RA"/>
</dbReference>
<dbReference type="GO" id="GO:0007165">
    <property type="term" value="P:signal transduction"/>
    <property type="evidence" value="ECO:0007669"/>
    <property type="project" value="InterPro"/>
</dbReference>
<dbReference type="PANTHER" id="PTHR15286">
    <property type="entry name" value="RAS-ASSOCIATING DOMAIN CONTAINING PROTEIN"/>
    <property type="match status" value="1"/>
</dbReference>
<name>A0A8J6L6Y9_TENMO</name>
<feature type="region of interest" description="Disordered" evidence="1">
    <location>
        <begin position="148"/>
        <end position="208"/>
    </location>
</feature>
<dbReference type="SUPFAM" id="SSF54236">
    <property type="entry name" value="Ubiquitin-like"/>
    <property type="match status" value="1"/>
</dbReference>
<dbReference type="Proteomes" id="UP000719412">
    <property type="component" value="Unassembled WGS sequence"/>
</dbReference>
<feature type="compositionally biased region" description="Low complexity" evidence="1">
    <location>
        <begin position="84"/>
        <end position="96"/>
    </location>
</feature>
<comment type="caution">
    <text evidence="3">The sequence shown here is derived from an EMBL/GenBank/DDBJ whole genome shotgun (WGS) entry which is preliminary data.</text>
</comment>
<dbReference type="AlphaFoldDB" id="A0A8J6L6Y9"/>
<feature type="compositionally biased region" description="Pro residues" evidence="1">
    <location>
        <begin position="187"/>
        <end position="203"/>
    </location>
</feature>
<dbReference type="Gene3D" id="3.10.20.90">
    <property type="entry name" value="Phosphatidylinositol 3-kinase Catalytic Subunit, Chain A, domain 1"/>
    <property type="match status" value="1"/>
</dbReference>
<evidence type="ECO:0000256" key="1">
    <source>
        <dbReference type="SAM" id="MobiDB-lite"/>
    </source>
</evidence>
<reference evidence="3" key="1">
    <citation type="journal article" date="2020" name="J Insects Food Feed">
        <title>The yellow mealworm (Tenebrio molitor) genome: a resource for the emerging insects as food and feed industry.</title>
        <authorList>
            <person name="Eriksson T."/>
            <person name="Andere A."/>
            <person name="Kelstrup H."/>
            <person name="Emery V."/>
            <person name="Picard C."/>
        </authorList>
    </citation>
    <scope>NUCLEOTIDE SEQUENCE</scope>
    <source>
        <strain evidence="3">Stoneville</strain>
        <tissue evidence="3">Whole head</tissue>
    </source>
</reference>
<proteinExistence type="predicted"/>
<dbReference type="Pfam" id="PF21712">
    <property type="entry name" value="RASSF8-10_RA"/>
    <property type="match status" value="1"/>
</dbReference>
<dbReference type="PROSITE" id="PS50200">
    <property type="entry name" value="RA"/>
    <property type="match status" value="1"/>
</dbReference>
<feature type="compositionally biased region" description="Low complexity" evidence="1">
    <location>
        <begin position="159"/>
        <end position="169"/>
    </location>
</feature>
<accession>A0A8J6L6Y9</accession>
<feature type="domain" description="Ras-associating" evidence="2">
    <location>
        <begin position="1"/>
        <end position="82"/>
    </location>
</feature>
<evidence type="ECO:0000259" key="2">
    <source>
        <dbReference type="PROSITE" id="PS50200"/>
    </source>
</evidence>
<protein>
    <recommendedName>
        <fullName evidence="2">Ras-associating domain-containing protein</fullName>
    </recommendedName>
</protein>
<evidence type="ECO:0000313" key="4">
    <source>
        <dbReference type="Proteomes" id="UP000719412"/>
    </source>
</evidence>
<dbReference type="InterPro" id="IPR000159">
    <property type="entry name" value="RA_dom"/>
</dbReference>
<feature type="region of interest" description="Disordered" evidence="1">
    <location>
        <begin position="84"/>
        <end position="121"/>
    </location>
</feature>